<dbReference type="GO" id="GO:0003723">
    <property type="term" value="F:RNA binding"/>
    <property type="evidence" value="ECO:0007669"/>
    <property type="project" value="InterPro"/>
</dbReference>
<dbReference type="GO" id="GO:0032259">
    <property type="term" value="P:methylation"/>
    <property type="evidence" value="ECO:0007669"/>
    <property type="project" value="UniProtKB-KW"/>
</dbReference>
<dbReference type="SUPFAM" id="SSF55315">
    <property type="entry name" value="L30e-like"/>
    <property type="match status" value="1"/>
</dbReference>
<accession>A0A8B2NUS0</accession>
<dbReference type="InterPro" id="IPR004441">
    <property type="entry name" value="rRNA_MeTrfase_TrmH"/>
</dbReference>
<evidence type="ECO:0000256" key="1">
    <source>
        <dbReference type="ARBA" id="ARBA00022603"/>
    </source>
</evidence>
<dbReference type="GO" id="GO:0008173">
    <property type="term" value="F:RNA methyltransferase activity"/>
    <property type="evidence" value="ECO:0007669"/>
    <property type="project" value="InterPro"/>
</dbReference>
<keyword evidence="5" id="KW-1185">Reference proteome</keyword>
<dbReference type="Pfam" id="PF00588">
    <property type="entry name" value="SpoU_methylase"/>
    <property type="match status" value="1"/>
</dbReference>
<name>A0A8B2NUS0_9HYPH</name>
<dbReference type="OrthoDB" id="9785673at2"/>
<dbReference type="PANTHER" id="PTHR46429">
    <property type="entry name" value="23S RRNA (GUANOSINE-2'-O-)-METHYLTRANSFERASE RLMB"/>
    <property type="match status" value="1"/>
</dbReference>
<dbReference type="PANTHER" id="PTHR46429:SF1">
    <property type="entry name" value="23S RRNA (GUANOSINE-2'-O-)-METHYLTRANSFERASE RLMB"/>
    <property type="match status" value="1"/>
</dbReference>
<dbReference type="Pfam" id="PF08032">
    <property type="entry name" value="SpoU_sub_bind"/>
    <property type="match status" value="1"/>
</dbReference>
<keyword evidence="2 4" id="KW-0808">Transferase</keyword>
<sequence>MDDSEPYWLFGLHAVRAALANPRRAVHEMMVTTNALRRLDPLPRRIQPETVDVRRLNKLLGDAVHQGVAIRVSPLKSVALDEIAGGRLVLCLDHITDPHNVGAILRSAAAFKADGIVVTRRHSASETGVLAKSASGALDMVPIAVETNMSRAVDALREAGFRTIALDSEAETTLSEQPRADRWAFVLGAEGKGVRPGVRASCDATAAIEVPGALASLNVSNAAAIILYAAQTHLLGDKA</sequence>
<dbReference type="InterPro" id="IPR029026">
    <property type="entry name" value="tRNA_m1G_MTases_N"/>
</dbReference>
<comment type="caution">
    <text evidence="4">The sequence shown here is derived from an EMBL/GenBank/DDBJ whole genome shotgun (WGS) entry which is preliminary data.</text>
</comment>
<dbReference type="SMART" id="SM00967">
    <property type="entry name" value="SpoU_sub_bind"/>
    <property type="match status" value="1"/>
</dbReference>
<dbReference type="GO" id="GO:0005829">
    <property type="term" value="C:cytosol"/>
    <property type="evidence" value="ECO:0007669"/>
    <property type="project" value="TreeGrafter"/>
</dbReference>
<dbReference type="AlphaFoldDB" id="A0A8B2NUS0"/>
<feature type="domain" description="RNA 2-O ribose methyltransferase substrate binding" evidence="3">
    <location>
        <begin position="8"/>
        <end position="78"/>
    </location>
</feature>
<dbReference type="SUPFAM" id="SSF75217">
    <property type="entry name" value="alpha/beta knot"/>
    <property type="match status" value="1"/>
</dbReference>
<evidence type="ECO:0000256" key="2">
    <source>
        <dbReference type="ARBA" id="ARBA00022679"/>
    </source>
</evidence>
<organism evidence="4 5">
    <name type="scientific">Acuticoccus sediminis</name>
    <dbReference type="NCBI Taxonomy" id="2184697"/>
    <lineage>
        <taxon>Bacteria</taxon>
        <taxon>Pseudomonadati</taxon>
        <taxon>Pseudomonadota</taxon>
        <taxon>Alphaproteobacteria</taxon>
        <taxon>Hyphomicrobiales</taxon>
        <taxon>Amorphaceae</taxon>
        <taxon>Acuticoccus</taxon>
    </lineage>
</organism>
<dbReference type="GO" id="GO:0006396">
    <property type="term" value="P:RNA processing"/>
    <property type="evidence" value="ECO:0007669"/>
    <property type="project" value="InterPro"/>
</dbReference>
<protein>
    <submittedName>
        <fullName evidence="4">23S rRNA (Guanosine(2251)-2'-O)-methyltransferase RlmB</fullName>
    </submittedName>
</protein>
<keyword evidence="1 4" id="KW-0489">Methyltransferase</keyword>
<reference evidence="4 5" key="1">
    <citation type="submission" date="2018-05" db="EMBL/GenBank/DDBJ databases">
        <title>Acuticoccus sediminis sp. nov., isolated from deep-sea sediment of Indian Ocean.</title>
        <authorList>
            <person name="Liu X."/>
            <person name="Lai Q."/>
            <person name="Du Y."/>
            <person name="Sun F."/>
            <person name="Zhang X."/>
            <person name="Wang S."/>
            <person name="Shao Z."/>
        </authorList>
    </citation>
    <scope>NUCLEOTIDE SEQUENCE [LARGE SCALE GENOMIC DNA]</scope>
    <source>
        <strain evidence="4 5">PTG4-2</strain>
    </source>
</reference>
<dbReference type="InterPro" id="IPR013123">
    <property type="entry name" value="SpoU_subst-bd"/>
</dbReference>
<dbReference type="NCBIfam" id="TIGR00186">
    <property type="entry name" value="rRNA_methyl_3"/>
    <property type="match status" value="1"/>
</dbReference>
<dbReference type="CDD" id="cd18103">
    <property type="entry name" value="SpoU-like_RlmB"/>
    <property type="match status" value="1"/>
</dbReference>
<proteinExistence type="predicted"/>
<dbReference type="RefSeq" id="WP_111341470.1">
    <property type="nucleotide sequence ID" value="NZ_JAIWKD010000001.1"/>
</dbReference>
<gene>
    <name evidence="4" type="ORF">DLJ53_00725</name>
</gene>
<evidence type="ECO:0000259" key="3">
    <source>
        <dbReference type="SMART" id="SM00967"/>
    </source>
</evidence>
<evidence type="ECO:0000313" key="4">
    <source>
        <dbReference type="EMBL" id="RAI03093.1"/>
    </source>
</evidence>
<dbReference type="Gene3D" id="3.30.1330.30">
    <property type="match status" value="1"/>
</dbReference>
<dbReference type="InterPro" id="IPR029028">
    <property type="entry name" value="Alpha/beta_knot_MTases"/>
</dbReference>
<dbReference type="InterPro" id="IPR001537">
    <property type="entry name" value="SpoU_MeTrfase"/>
</dbReference>
<dbReference type="InterPro" id="IPR029064">
    <property type="entry name" value="Ribosomal_eL30-like_sf"/>
</dbReference>
<evidence type="ECO:0000313" key="5">
    <source>
        <dbReference type="Proteomes" id="UP000249590"/>
    </source>
</evidence>
<dbReference type="Gene3D" id="3.40.1280.10">
    <property type="match status" value="1"/>
</dbReference>
<dbReference type="EMBL" id="QHHQ01000001">
    <property type="protein sequence ID" value="RAI03093.1"/>
    <property type="molecule type" value="Genomic_DNA"/>
</dbReference>
<dbReference type="Proteomes" id="UP000249590">
    <property type="component" value="Unassembled WGS sequence"/>
</dbReference>